<reference evidence="1 2" key="1">
    <citation type="submission" date="2020-03" db="EMBL/GenBank/DDBJ databases">
        <title>Leucobacter sp. nov., isolated from beetles.</title>
        <authorList>
            <person name="Hyun D.-W."/>
            <person name="Bae J.-W."/>
        </authorList>
    </citation>
    <scope>NUCLEOTIDE SEQUENCE [LARGE SCALE GENOMIC DNA]</scope>
    <source>
        <strain evidence="1 2">HDW9B</strain>
    </source>
</reference>
<dbReference type="KEGG" id="lins:G7067_05250"/>
<proteinExistence type="predicted"/>
<dbReference type="EMBL" id="CP049934">
    <property type="protein sequence ID" value="QIM15960.1"/>
    <property type="molecule type" value="Genomic_DNA"/>
</dbReference>
<dbReference type="Proteomes" id="UP000501387">
    <property type="component" value="Chromosome"/>
</dbReference>
<keyword evidence="2" id="KW-1185">Reference proteome</keyword>
<dbReference type="AlphaFoldDB" id="A0A6G8FHM8"/>
<name>A0A6G8FHM8_9MICO</name>
<organism evidence="1 2">
    <name type="scientific">Leucobacter insecticola</name>
    <dbReference type="NCBI Taxonomy" id="2714934"/>
    <lineage>
        <taxon>Bacteria</taxon>
        <taxon>Bacillati</taxon>
        <taxon>Actinomycetota</taxon>
        <taxon>Actinomycetes</taxon>
        <taxon>Micrococcales</taxon>
        <taxon>Microbacteriaceae</taxon>
        <taxon>Leucobacter</taxon>
    </lineage>
</organism>
<gene>
    <name evidence="1" type="ORF">G7067_05250</name>
</gene>
<dbReference type="RefSeq" id="WP_166322512.1">
    <property type="nucleotide sequence ID" value="NZ_CP049934.1"/>
</dbReference>
<evidence type="ECO:0000313" key="2">
    <source>
        <dbReference type="Proteomes" id="UP000501387"/>
    </source>
</evidence>
<accession>A0A6G8FHM8</accession>
<sequence>MNTPIYYVGVLTPDQARELSLLTTKRAISECGEGEASGMLESYLFDWIEEWAFLTEDGEVSILEAALDRLVEDWTTCNL</sequence>
<protein>
    <submittedName>
        <fullName evidence="1">Uncharacterized protein</fullName>
    </submittedName>
</protein>
<evidence type="ECO:0000313" key="1">
    <source>
        <dbReference type="EMBL" id="QIM15960.1"/>
    </source>
</evidence>